<accession>A0ABS6DDD3</accession>
<protein>
    <submittedName>
        <fullName evidence="1">Uncharacterized protein</fullName>
    </submittedName>
</protein>
<comment type="caution">
    <text evidence="1">The sequence shown here is derived from an EMBL/GenBank/DDBJ whole genome shotgun (WGS) entry which is preliminary data.</text>
</comment>
<proteinExistence type="predicted"/>
<name>A0ABS6DDD3_9ENTR</name>
<evidence type="ECO:0000313" key="2">
    <source>
        <dbReference type="Proteomes" id="UP000686327"/>
    </source>
</evidence>
<gene>
    <name evidence="1" type="ORF">KC222_04145</name>
</gene>
<organism evidence="1 2">
    <name type="scientific">Cedecea davisae</name>
    <dbReference type="NCBI Taxonomy" id="158484"/>
    <lineage>
        <taxon>Bacteria</taxon>
        <taxon>Pseudomonadati</taxon>
        <taxon>Pseudomonadota</taxon>
        <taxon>Gammaproteobacteria</taxon>
        <taxon>Enterobacterales</taxon>
        <taxon>Enterobacteriaceae</taxon>
        <taxon>Cedecea</taxon>
    </lineage>
</organism>
<evidence type="ECO:0000313" key="1">
    <source>
        <dbReference type="EMBL" id="MBU4681202.1"/>
    </source>
</evidence>
<sequence>MKPQCIQAVEAHLSEVSGKPVKLTEAAISRIDQRMHEGAKVLARQDRAAWQAMSPDERTTAIGKWVREQEQAQADSLARSQIRQLSAIVDTAKKLDAMAGARPDKPGKWGKSLIDVLEGVDNTLRGAEQVAVRGFGDMLKSAKVGPWTLDFGNKRSDAFFADVVREIYGTDTGNATAKSFAKKWSDTMDGYREARNRAGGTVGKLDNYAPQSHDPTVMQRAGKPAWVTFMMKNLNRDRYLNDSGSRLGDAELESVVGKMYDSIVTDGVNKIQLDAQGLAENSSGGFGSANIARMLNGSHREIHLRDADAVIAYNNQFSDRSLGSSFFSHLNGSARDAALINELGPNPGLTFSTLRDTALKRDSKMPGAVFDGDGSVKGAKRGAFGPDAYFRQIIHNNSDFTTFDRISSALTAYQAATKLTSTGLRSVFQDTPGMFLNMADVGQLHNIGTILHSAFRPKEAAQFGIGAEVAVRAARDGAERIMAQGRFNMANALSRYAQATMKYTLLDAWTNAARRAGQTSHALALGEWSAKPWAKLDSSQKALLNNAGITEPDWQHIMAIPRKKLRGQNIHDISDVASLGLTPDEGMRIQSQIMGFVRMGGDIVTSEHNLTAQTLMSAGGRTNALTKQVMLFKNAGAIQTAHMLDRLSRKSGASKVGYVAATAALSASFGYMALVAQAVTSGQNPPPLDDIRTIGKAMAVAGGFAMVQDLITSMYDAVSGDDSGHSSSAVPIFGDLATLGKIGFTAATGDTSKAGYMAIKFGRQQIAPLNYWYTKAAIDHMFFNDAAEALNPGYQRRLRKYADQKGQQYFWDPSGDLSSPEMGYYKKPFELGK</sequence>
<dbReference type="EMBL" id="JAGRYU010000005">
    <property type="protein sequence ID" value="MBU4681202.1"/>
    <property type="molecule type" value="Genomic_DNA"/>
</dbReference>
<reference evidence="2" key="1">
    <citation type="submission" date="2023-07" db="EMBL/GenBank/DDBJ databases">
        <title>Cedecea davisae an AmpC producer and its therapeutic implications.</title>
        <authorList>
            <person name="Notter J."/>
        </authorList>
    </citation>
    <scope>NUCLEOTIDE SEQUENCE [LARGE SCALE GENOMIC DNA]</scope>
    <source>
        <strain evidence="2">1</strain>
    </source>
</reference>
<dbReference type="Proteomes" id="UP000686327">
    <property type="component" value="Unassembled WGS sequence"/>
</dbReference>
<dbReference type="RefSeq" id="WP_216374737.1">
    <property type="nucleotide sequence ID" value="NZ_JAGRYT010000002.1"/>
</dbReference>
<keyword evidence="2" id="KW-1185">Reference proteome</keyword>